<dbReference type="PANTHER" id="PTHR43767:SF8">
    <property type="entry name" value="LONG-CHAIN-FATTY-ACID--COA LIGASE"/>
    <property type="match status" value="1"/>
</dbReference>
<dbReference type="InterPro" id="IPR000873">
    <property type="entry name" value="AMP-dep_synth/lig_dom"/>
</dbReference>
<comment type="caution">
    <text evidence="3">The sequence shown here is derived from an EMBL/GenBank/DDBJ whole genome shotgun (WGS) entry which is preliminary data.</text>
</comment>
<evidence type="ECO:0000256" key="1">
    <source>
        <dbReference type="ARBA" id="ARBA00022598"/>
    </source>
</evidence>
<feature type="domain" description="AMP-dependent synthetase/ligase" evidence="2">
    <location>
        <begin position="9"/>
        <end position="343"/>
    </location>
</feature>
<dbReference type="InterPro" id="IPR042099">
    <property type="entry name" value="ANL_N_sf"/>
</dbReference>
<dbReference type="Proteomes" id="UP000295304">
    <property type="component" value="Unassembled WGS sequence"/>
</dbReference>
<name>A0A4V2UNU0_9PROT</name>
<dbReference type="Gene3D" id="3.40.50.12780">
    <property type="entry name" value="N-terminal domain of ligase-like"/>
    <property type="match status" value="1"/>
</dbReference>
<dbReference type="AlphaFoldDB" id="A0A4V2UNU0"/>
<gene>
    <name evidence="3" type="ORF">EDD55_10312</name>
</gene>
<reference evidence="3 4" key="1">
    <citation type="submission" date="2019-03" db="EMBL/GenBank/DDBJ databases">
        <title>Genomic Encyclopedia of Type Strains, Phase IV (KMG-IV): sequencing the most valuable type-strain genomes for metagenomic binning, comparative biology and taxonomic classification.</title>
        <authorList>
            <person name="Goeker M."/>
        </authorList>
    </citation>
    <scope>NUCLEOTIDE SEQUENCE [LARGE SCALE GENOMIC DNA]</scope>
    <source>
        <strain evidence="3 4">DSM 101688</strain>
    </source>
</reference>
<dbReference type="InterPro" id="IPR020845">
    <property type="entry name" value="AMP-binding_CS"/>
</dbReference>
<evidence type="ECO:0000313" key="3">
    <source>
        <dbReference type="EMBL" id="TCS63391.1"/>
    </source>
</evidence>
<dbReference type="PROSITE" id="PS00455">
    <property type="entry name" value="AMP_BINDING"/>
    <property type="match status" value="1"/>
</dbReference>
<dbReference type="Pfam" id="PF00501">
    <property type="entry name" value="AMP-binding"/>
    <property type="match status" value="1"/>
</dbReference>
<accession>A0A4V2UNU0</accession>
<keyword evidence="1" id="KW-0436">Ligase</keyword>
<dbReference type="Gene3D" id="3.30.300.30">
    <property type="match status" value="1"/>
</dbReference>
<keyword evidence="4" id="KW-1185">Reference proteome</keyword>
<dbReference type="GO" id="GO:0016874">
    <property type="term" value="F:ligase activity"/>
    <property type="evidence" value="ECO:0007669"/>
    <property type="project" value="UniProtKB-KW"/>
</dbReference>
<dbReference type="InterPro" id="IPR045851">
    <property type="entry name" value="AMP-bd_C_sf"/>
</dbReference>
<proteinExistence type="predicted"/>
<dbReference type="InterPro" id="IPR050237">
    <property type="entry name" value="ATP-dep_AMP-bd_enzyme"/>
</dbReference>
<sequence length="495" mass="52029">MHNAFDALAEHIRTRPDAVAVTDHLGDALTYAELGRRVQGLANALADAPPVLGVLMTNTVAWIVADLAVSLSGKTLVALPPFFSPGQLRHIIADAGVGRILHDAPLSDLANALVEGSSLQTRIAGPTRAPFVVDRRAIARSRRLIYTSGTTGTPKGVILGPEQIAVSVQALIGATASTQSARYLSVLPFALLLEQIAGIYAPLTVGARVHIAGTVAQQCAQGNSSAIIAESEAFRPTTTVLIPQILQAWVAALQHDVRRAPESLNFIAVGGAPVPNRLSRAAWAAGLPVYEGYGLSECCAVVCVNRPGARREGSVGRPLEGLDVTIEDGEITVEGPTVMEGYLHRPGAEGRIATGDLGHFDDDGFLYVEGRKDTVLSTSGGRNITPEWIEAAILTDTRIETAILCLSGDGAPGALLVAAPGGRVALAVMTAEELRHAVHRTLADIPHYAWPVHCRLVDRQTAIAQGWLSATGQPIRTAIAHNAAALFIAHSHMAL</sequence>
<evidence type="ECO:0000313" key="4">
    <source>
        <dbReference type="Proteomes" id="UP000295304"/>
    </source>
</evidence>
<dbReference type="SUPFAM" id="SSF56801">
    <property type="entry name" value="Acetyl-CoA synthetase-like"/>
    <property type="match status" value="1"/>
</dbReference>
<organism evidence="3 4">
    <name type="scientific">Varunaivibrio sulfuroxidans</name>
    <dbReference type="NCBI Taxonomy" id="1773489"/>
    <lineage>
        <taxon>Bacteria</taxon>
        <taxon>Pseudomonadati</taxon>
        <taxon>Pseudomonadota</taxon>
        <taxon>Alphaproteobacteria</taxon>
        <taxon>Rhodospirillales</taxon>
        <taxon>Magnetovibrionaceae</taxon>
        <taxon>Varunaivibrio</taxon>
    </lineage>
</organism>
<protein>
    <submittedName>
        <fullName evidence="3">Long-subunit acyl-CoA synthetase (AMP-forming)</fullName>
    </submittedName>
</protein>
<dbReference type="RefSeq" id="WP_165886250.1">
    <property type="nucleotide sequence ID" value="NZ_CP119676.1"/>
</dbReference>
<dbReference type="EMBL" id="SLZW01000003">
    <property type="protein sequence ID" value="TCS63391.1"/>
    <property type="molecule type" value="Genomic_DNA"/>
</dbReference>
<dbReference type="PANTHER" id="PTHR43767">
    <property type="entry name" value="LONG-CHAIN-FATTY-ACID--COA LIGASE"/>
    <property type="match status" value="1"/>
</dbReference>
<evidence type="ECO:0000259" key="2">
    <source>
        <dbReference type="Pfam" id="PF00501"/>
    </source>
</evidence>